<evidence type="ECO:0000256" key="1">
    <source>
        <dbReference type="ARBA" id="ARBA00011738"/>
    </source>
</evidence>
<organism evidence="3 4">
    <name type="scientific">Pontibacillus chungwhensis</name>
    <dbReference type="NCBI Taxonomy" id="265426"/>
    <lineage>
        <taxon>Bacteria</taxon>
        <taxon>Bacillati</taxon>
        <taxon>Bacillota</taxon>
        <taxon>Bacilli</taxon>
        <taxon>Bacillales</taxon>
        <taxon>Bacillaceae</taxon>
        <taxon>Pontibacillus</taxon>
    </lineage>
</organism>
<evidence type="ECO:0000259" key="2">
    <source>
        <dbReference type="PROSITE" id="PS51502"/>
    </source>
</evidence>
<dbReference type="InterPro" id="IPR011008">
    <property type="entry name" value="Dimeric_a/b-barrel"/>
</dbReference>
<dbReference type="Gene3D" id="3.30.70.100">
    <property type="match status" value="1"/>
</dbReference>
<dbReference type="EMBL" id="CP126446">
    <property type="protein sequence ID" value="WIF96246.1"/>
    <property type="molecule type" value="Genomic_DNA"/>
</dbReference>
<dbReference type="Proteomes" id="UP001236652">
    <property type="component" value="Chromosome"/>
</dbReference>
<dbReference type="InterPro" id="IPR044662">
    <property type="entry name" value="HS1/DABB1-like"/>
</dbReference>
<reference evidence="3 4" key="1">
    <citation type="submission" date="2023-05" db="EMBL/GenBank/DDBJ databases">
        <title>Comparative genomics reveals the evidence of polycyclic aromatic hydrocarbons degradation in moderately halophilic genus Pontibacillus.</title>
        <authorList>
            <person name="Yang H."/>
            <person name="Qian Z."/>
        </authorList>
    </citation>
    <scope>NUCLEOTIDE SEQUENCE [LARGE SCALE GENOMIC DNA]</scope>
    <source>
        <strain evidence="4">HN14</strain>
    </source>
</reference>
<dbReference type="SUPFAM" id="SSF54909">
    <property type="entry name" value="Dimeric alpha+beta barrel"/>
    <property type="match status" value="1"/>
</dbReference>
<comment type="subunit">
    <text evidence="1">Homodimer.</text>
</comment>
<gene>
    <name evidence="3" type="ORF">QNI29_10800</name>
</gene>
<keyword evidence="4" id="KW-1185">Reference proteome</keyword>
<evidence type="ECO:0000313" key="4">
    <source>
        <dbReference type="Proteomes" id="UP001236652"/>
    </source>
</evidence>
<dbReference type="PROSITE" id="PS51502">
    <property type="entry name" value="S_R_A_B_BARREL"/>
    <property type="match status" value="1"/>
</dbReference>
<accession>A0ABY8URF2</accession>
<proteinExistence type="predicted"/>
<dbReference type="InterPro" id="IPR013097">
    <property type="entry name" value="Dabb"/>
</dbReference>
<dbReference type="RefSeq" id="WP_231416491.1">
    <property type="nucleotide sequence ID" value="NZ_CP126446.1"/>
</dbReference>
<name>A0ABY8URF2_9BACI</name>
<dbReference type="PANTHER" id="PTHR33178">
    <property type="match status" value="1"/>
</dbReference>
<sequence>MIEHVVLFKFNDQTTDEQKNEAIQKLTSLKNKIPGIVDLQAGVNFSDRSKGYELGLTVRFEDQEALEQYGPHEEHQKVVSYLKEIGMSDILALDFEL</sequence>
<protein>
    <submittedName>
        <fullName evidence="3">Dabb family protein</fullName>
    </submittedName>
</protein>
<feature type="domain" description="Stress-response A/B barrel" evidence="2">
    <location>
        <begin position="2"/>
        <end position="95"/>
    </location>
</feature>
<dbReference type="Pfam" id="PF07876">
    <property type="entry name" value="Dabb"/>
    <property type="match status" value="1"/>
</dbReference>
<dbReference type="SMART" id="SM00886">
    <property type="entry name" value="Dabb"/>
    <property type="match status" value="1"/>
</dbReference>
<evidence type="ECO:0000313" key="3">
    <source>
        <dbReference type="EMBL" id="WIF96246.1"/>
    </source>
</evidence>
<dbReference type="PANTHER" id="PTHR33178:SF10">
    <property type="entry name" value="STRESS-RESPONSE A_B BARREL DOMAIN-CONTAINING PROTEIN"/>
    <property type="match status" value="1"/>
</dbReference>